<evidence type="ECO:0000313" key="3">
    <source>
        <dbReference type="EMBL" id="CAB4134380.1"/>
    </source>
</evidence>
<name>A0A6J5L3H5_9CAUD</name>
<feature type="transmembrane region" description="Helical" evidence="1">
    <location>
        <begin position="12"/>
        <end position="32"/>
    </location>
</feature>
<keyword evidence="1" id="KW-0472">Membrane</keyword>
<evidence type="ECO:0000256" key="1">
    <source>
        <dbReference type="SAM" id="Phobius"/>
    </source>
</evidence>
<sequence length="112" mass="12036">MSYGIRLVPDTLRSLAFGVIGVNYAPIGTVFLHPMRIISIKNLTNANLLFSFDGVNDNEVVPAEAGVVYDLCTNRVGTLGAMISIGTRVYVKQSGVPTAGSVYVTTWYGYGE</sequence>
<protein>
    <submittedName>
        <fullName evidence="2">Uncharacterized protein</fullName>
    </submittedName>
</protein>
<gene>
    <name evidence="3" type="ORF">UFOVP268_51</name>
    <name evidence="2" type="ORF">UFOVP97_33</name>
</gene>
<reference evidence="2" key="1">
    <citation type="submission" date="2020-04" db="EMBL/GenBank/DDBJ databases">
        <authorList>
            <person name="Chiriac C."/>
            <person name="Salcher M."/>
            <person name="Ghai R."/>
            <person name="Kavagutti S V."/>
        </authorList>
    </citation>
    <scope>NUCLEOTIDE SEQUENCE</scope>
</reference>
<proteinExistence type="predicted"/>
<dbReference type="EMBL" id="LR796286">
    <property type="protein sequence ID" value="CAB4134380.1"/>
    <property type="molecule type" value="Genomic_DNA"/>
</dbReference>
<evidence type="ECO:0000313" key="2">
    <source>
        <dbReference type="EMBL" id="CAB4127773.1"/>
    </source>
</evidence>
<dbReference type="EMBL" id="LR796216">
    <property type="protein sequence ID" value="CAB4127773.1"/>
    <property type="molecule type" value="Genomic_DNA"/>
</dbReference>
<keyword evidence="1" id="KW-1133">Transmembrane helix</keyword>
<keyword evidence="1" id="KW-0812">Transmembrane</keyword>
<organism evidence="2">
    <name type="scientific">uncultured Caudovirales phage</name>
    <dbReference type="NCBI Taxonomy" id="2100421"/>
    <lineage>
        <taxon>Viruses</taxon>
        <taxon>Duplodnaviria</taxon>
        <taxon>Heunggongvirae</taxon>
        <taxon>Uroviricota</taxon>
        <taxon>Caudoviricetes</taxon>
        <taxon>Peduoviridae</taxon>
        <taxon>Maltschvirus</taxon>
        <taxon>Maltschvirus maltsch</taxon>
    </lineage>
</organism>
<accession>A0A6J5L3H5</accession>